<evidence type="ECO:0000313" key="3">
    <source>
        <dbReference type="Proteomes" id="UP000242381"/>
    </source>
</evidence>
<reference evidence="2 3" key="1">
    <citation type="journal article" date="2016" name="Proc. Natl. Acad. Sci. U.S.A.">
        <title>Lipid metabolic changes in an early divergent fungus govern the establishment of a mutualistic symbiosis with endobacteria.</title>
        <authorList>
            <person name="Lastovetsky O.A."/>
            <person name="Gaspar M.L."/>
            <person name="Mondo S.J."/>
            <person name="LaButti K.M."/>
            <person name="Sandor L."/>
            <person name="Grigoriev I.V."/>
            <person name="Henry S.A."/>
            <person name="Pawlowska T.E."/>
        </authorList>
    </citation>
    <scope>NUCLEOTIDE SEQUENCE [LARGE SCALE GENOMIC DNA]</scope>
    <source>
        <strain evidence="2 3">ATCC 11559</strain>
    </source>
</reference>
<organism evidence="2 3">
    <name type="scientific">Rhizopus microsporus</name>
    <dbReference type="NCBI Taxonomy" id="58291"/>
    <lineage>
        <taxon>Eukaryota</taxon>
        <taxon>Fungi</taxon>
        <taxon>Fungi incertae sedis</taxon>
        <taxon>Mucoromycota</taxon>
        <taxon>Mucoromycotina</taxon>
        <taxon>Mucoromycetes</taxon>
        <taxon>Mucorales</taxon>
        <taxon>Mucorineae</taxon>
        <taxon>Rhizopodaceae</taxon>
        <taxon>Rhizopus</taxon>
    </lineage>
</organism>
<proteinExistence type="predicted"/>
<evidence type="ECO:0000256" key="1">
    <source>
        <dbReference type="SAM" id="Coils"/>
    </source>
</evidence>
<dbReference type="Proteomes" id="UP000242381">
    <property type="component" value="Unassembled WGS sequence"/>
</dbReference>
<keyword evidence="1" id="KW-0175">Coiled coil</keyword>
<dbReference type="AlphaFoldDB" id="A0A1X0SD22"/>
<feature type="coiled-coil region" evidence="1">
    <location>
        <begin position="47"/>
        <end position="92"/>
    </location>
</feature>
<evidence type="ECO:0000313" key="2">
    <source>
        <dbReference type="EMBL" id="ORE22153.1"/>
    </source>
</evidence>
<dbReference type="EMBL" id="KV921270">
    <property type="protein sequence ID" value="ORE22153.1"/>
    <property type="molecule type" value="Genomic_DNA"/>
</dbReference>
<accession>A0A1X0SD22</accession>
<name>A0A1X0SD22_RHIZD</name>
<gene>
    <name evidence="2" type="ORF">BCV71DRAFT_288386</name>
</gene>
<dbReference type="VEuPathDB" id="FungiDB:BCV72DRAFT_94845"/>
<dbReference type="OMA" id="CERFETV"/>
<protein>
    <submittedName>
        <fullName evidence="2">Uncharacterized protein</fullName>
    </submittedName>
</protein>
<sequence>MSPTYSLQPSSIEEQQIDSESAGQLGCLRKKKDESLVNALLTKESEIAALKEVIDKWRTRALEAEAMKEYYCERFETVRSQFENEIMAIEEEYVHRLSEKDEIIFGLKQELHYLVSQVCRDESVQEEGEDVIDEYDNISIIDSIYDRDIEQGFVLSGTDRPSCYDTVRSEDILGSIQSTVKAIEQELGIDSEQSKRQHRRSLSASTLIEAAQTTTNKKKSSSFYSMLKVLPKILKKQTYPLIKKNNNNNNDVYSWKQTPSPPITGDDQQQLVIYRPEQFPMSNTDNHPKTVPV</sequence>